<name>A0A813EQP4_POLGL</name>
<accession>A0A813EQP4</accession>
<gene>
    <name evidence="1" type="ORF">PGLA1383_LOCUS21713</name>
</gene>
<evidence type="ECO:0000313" key="2">
    <source>
        <dbReference type="Proteomes" id="UP000654075"/>
    </source>
</evidence>
<dbReference type="EMBL" id="CAJNNV010015477">
    <property type="protein sequence ID" value="CAE8603505.1"/>
    <property type="molecule type" value="Genomic_DNA"/>
</dbReference>
<sequence>MNLIVIVTWPGAIINLLALASNQHDSRGAVTKTSASRLELCAEAHRAWPFSVPWNQVRRKMFAPLSLSRGRGFRAKVYRELALGFICFRAKGPRGRGGLPDNLSSQSVSICRQPVNMF</sequence>
<organism evidence="1 2">
    <name type="scientific">Polarella glacialis</name>
    <name type="common">Dinoflagellate</name>
    <dbReference type="NCBI Taxonomy" id="89957"/>
    <lineage>
        <taxon>Eukaryota</taxon>
        <taxon>Sar</taxon>
        <taxon>Alveolata</taxon>
        <taxon>Dinophyceae</taxon>
        <taxon>Suessiales</taxon>
        <taxon>Suessiaceae</taxon>
        <taxon>Polarella</taxon>
    </lineage>
</organism>
<dbReference type="AlphaFoldDB" id="A0A813EQP4"/>
<reference evidence="1" key="1">
    <citation type="submission" date="2021-02" db="EMBL/GenBank/DDBJ databases">
        <authorList>
            <person name="Dougan E. K."/>
            <person name="Rhodes N."/>
            <person name="Thang M."/>
            <person name="Chan C."/>
        </authorList>
    </citation>
    <scope>NUCLEOTIDE SEQUENCE</scope>
</reference>
<keyword evidence="2" id="KW-1185">Reference proteome</keyword>
<dbReference type="Proteomes" id="UP000654075">
    <property type="component" value="Unassembled WGS sequence"/>
</dbReference>
<proteinExistence type="predicted"/>
<protein>
    <submittedName>
        <fullName evidence="1">Uncharacterized protein</fullName>
    </submittedName>
</protein>
<evidence type="ECO:0000313" key="1">
    <source>
        <dbReference type="EMBL" id="CAE8603505.1"/>
    </source>
</evidence>
<comment type="caution">
    <text evidence="1">The sequence shown here is derived from an EMBL/GenBank/DDBJ whole genome shotgun (WGS) entry which is preliminary data.</text>
</comment>